<feature type="compositionally biased region" description="Basic and acidic residues" evidence="1">
    <location>
        <begin position="97"/>
        <end position="123"/>
    </location>
</feature>
<comment type="caution">
    <text evidence="2">The sequence shown here is derived from an EMBL/GenBank/DDBJ whole genome shotgun (WGS) entry which is preliminary data.</text>
</comment>
<dbReference type="OrthoDB" id="418870at2759"/>
<keyword evidence="3" id="KW-1185">Reference proteome</keyword>
<name>A0A812ICQ9_9DINO</name>
<feature type="region of interest" description="Disordered" evidence="1">
    <location>
        <begin position="87"/>
        <end position="123"/>
    </location>
</feature>
<gene>
    <name evidence="2" type="ORF">SNAT2548_LOCUS4062</name>
</gene>
<evidence type="ECO:0000313" key="2">
    <source>
        <dbReference type="EMBL" id="CAE7033811.1"/>
    </source>
</evidence>
<feature type="region of interest" description="Disordered" evidence="1">
    <location>
        <begin position="240"/>
        <end position="271"/>
    </location>
</feature>
<evidence type="ECO:0000313" key="3">
    <source>
        <dbReference type="Proteomes" id="UP000604046"/>
    </source>
</evidence>
<proteinExistence type="predicted"/>
<feature type="region of interest" description="Disordered" evidence="1">
    <location>
        <begin position="35"/>
        <end position="57"/>
    </location>
</feature>
<dbReference type="AlphaFoldDB" id="A0A812ICQ9"/>
<dbReference type="EMBL" id="CAJNDS010000247">
    <property type="protein sequence ID" value="CAE7033811.1"/>
    <property type="molecule type" value="Genomic_DNA"/>
</dbReference>
<accession>A0A812ICQ9</accession>
<sequence>MLSATSGMLVAERAGAGFTLHRSETVAHSAGLLDRKNSAASSRARGRSEGFACKHSDGYKPLGAPVPPERVVEINNSTLIKVEKIKQAVGRDASSQHQDKKDKERTRRKEQEVERPTSPDAKDVIKDEQTVAEEAGLEADREEMQSLSRLPHALYGKDLPRCGQVQERQEKDGFKELKLHIKGSYRRVEQVKADADAAYEAKNESTQLMLTSSRQWGREVSYEDAGSAFLTSIEIPQSARDGHRQVRLQQPQQPLSARRPSRQVQLPKVSQKRGANWLPSLSEYLA</sequence>
<organism evidence="2 3">
    <name type="scientific">Symbiodinium natans</name>
    <dbReference type="NCBI Taxonomy" id="878477"/>
    <lineage>
        <taxon>Eukaryota</taxon>
        <taxon>Sar</taxon>
        <taxon>Alveolata</taxon>
        <taxon>Dinophyceae</taxon>
        <taxon>Suessiales</taxon>
        <taxon>Symbiodiniaceae</taxon>
        <taxon>Symbiodinium</taxon>
    </lineage>
</organism>
<feature type="compositionally biased region" description="Basic and acidic residues" evidence="1">
    <location>
        <begin position="46"/>
        <end position="57"/>
    </location>
</feature>
<dbReference type="Proteomes" id="UP000604046">
    <property type="component" value="Unassembled WGS sequence"/>
</dbReference>
<evidence type="ECO:0000256" key="1">
    <source>
        <dbReference type="SAM" id="MobiDB-lite"/>
    </source>
</evidence>
<protein>
    <submittedName>
        <fullName evidence="2">Uncharacterized protein</fullName>
    </submittedName>
</protein>
<reference evidence="2" key="1">
    <citation type="submission" date="2021-02" db="EMBL/GenBank/DDBJ databases">
        <authorList>
            <person name="Dougan E. K."/>
            <person name="Rhodes N."/>
            <person name="Thang M."/>
            <person name="Chan C."/>
        </authorList>
    </citation>
    <scope>NUCLEOTIDE SEQUENCE</scope>
</reference>